<organism evidence="2 3">
    <name type="scientific">Agromyces mediolanus</name>
    <name type="common">Corynebacterium mediolanum</name>
    <dbReference type="NCBI Taxonomy" id="41986"/>
    <lineage>
        <taxon>Bacteria</taxon>
        <taxon>Bacillati</taxon>
        <taxon>Actinomycetota</taxon>
        <taxon>Actinomycetes</taxon>
        <taxon>Micrococcales</taxon>
        <taxon>Microbacteriaceae</taxon>
        <taxon>Agromyces</taxon>
    </lineage>
</organism>
<gene>
    <name evidence="2" type="ORF">GCM10010196_27340</name>
</gene>
<dbReference type="Pfam" id="PF02391">
    <property type="entry name" value="MoaE"/>
    <property type="match status" value="1"/>
</dbReference>
<dbReference type="GO" id="GO:0006777">
    <property type="term" value="P:Mo-molybdopterin cofactor biosynthetic process"/>
    <property type="evidence" value="ECO:0007669"/>
    <property type="project" value="InterPro"/>
</dbReference>
<feature type="region of interest" description="Disordered" evidence="1">
    <location>
        <begin position="1"/>
        <end position="30"/>
    </location>
</feature>
<evidence type="ECO:0000313" key="2">
    <source>
        <dbReference type="EMBL" id="GGR31566.1"/>
    </source>
</evidence>
<keyword evidence="3" id="KW-1185">Reference proteome</keyword>
<reference evidence="2" key="2">
    <citation type="submission" date="2020-09" db="EMBL/GenBank/DDBJ databases">
        <authorList>
            <person name="Sun Q."/>
            <person name="Ohkuma M."/>
        </authorList>
    </citation>
    <scope>NUCLEOTIDE SEQUENCE</scope>
    <source>
        <strain evidence="2">JCM 3346</strain>
    </source>
</reference>
<name>A0A918FET5_AGRME</name>
<evidence type="ECO:0000313" key="3">
    <source>
        <dbReference type="Proteomes" id="UP000610303"/>
    </source>
</evidence>
<evidence type="ECO:0008006" key="4">
    <source>
        <dbReference type="Google" id="ProtNLM"/>
    </source>
</evidence>
<dbReference type="InterPro" id="IPR003448">
    <property type="entry name" value="Mopterin_biosynth_MoaE"/>
</dbReference>
<accession>A0A918FET5</accession>
<dbReference type="SUPFAM" id="SSF54690">
    <property type="entry name" value="Molybdopterin synthase subunit MoaE"/>
    <property type="match status" value="1"/>
</dbReference>
<dbReference type="Gene3D" id="3.90.1170.40">
    <property type="entry name" value="Molybdopterin biosynthesis MoaE subunit"/>
    <property type="match status" value="1"/>
</dbReference>
<dbReference type="CDD" id="cd00756">
    <property type="entry name" value="MoaE"/>
    <property type="match status" value="1"/>
</dbReference>
<comment type="caution">
    <text evidence="2">The sequence shown here is derived from an EMBL/GenBank/DDBJ whole genome shotgun (WGS) entry which is preliminary data.</text>
</comment>
<dbReference type="InterPro" id="IPR036563">
    <property type="entry name" value="MoaE_sf"/>
</dbReference>
<dbReference type="EMBL" id="BMRJ01000002">
    <property type="protein sequence ID" value="GGR31566.1"/>
    <property type="molecule type" value="Genomic_DNA"/>
</dbReference>
<evidence type="ECO:0000256" key="1">
    <source>
        <dbReference type="SAM" id="MobiDB-lite"/>
    </source>
</evidence>
<dbReference type="PANTHER" id="PTHR23404">
    <property type="entry name" value="MOLYBDOPTERIN SYNTHASE RELATED"/>
    <property type="match status" value="1"/>
</dbReference>
<proteinExistence type="predicted"/>
<sequence length="167" mass="18139">MTHSDPMNRSGSEPAMPRSEPTEPDPTVPDLTELYAVVSEDPLDADAVRRAVEHDASGAVVVFHGVVRDHDGGRAVRALDYRGHPEAERFLADCVRRIREETGFAVAAAHRVGDLAIGDVALVAAAGAGHRAQAFDACERLVELVKQEVPIWKRQHFDDGVSEWVGL</sequence>
<dbReference type="Proteomes" id="UP000610303">
    <property type="component" value="Unassembled WGS sequence"/>
</dbReference>
<reference evidence="2" key="1">
    <citation type="journal article" date="2014" name="Int. J. Syst. Evol. Microbiol.">
        <title>Complete genome sequence of Corynebacterium casei LMG S-19264T (=DSM 44701T), isolated from a smear-ripened cheese.</title>
        <authorList>
            <consortium name="US DOE Joint Genome Institute (JGI-PGF)"/>
            <person name="Walter F."/>
            <person name="Albersmeier A."/>
            <person name="Kalinowski J."/>
            <person name="Ruckert C."/>
        </authorList>
    </citation>
    <scope>NUCLEOTIDE SEQUENCE</scope>
    <source>
        <strain evidence="2">JCM 3346</strain>
    </source>
</reference>
<feature type="compositionally biased region" description="Polar residues" evidence="1">
    <location>
        <begin position="1"/>
        <end position="11"/>
    </location>
</feature>
<dbReference type="AlphaFoldDB" id="A0A918FET5"/>
<protein>
    <recommendedName>
        <fullName evidence="4">Molybdopterin synthase subunit MoaE</fullName>
    </recommendedName>
</protein>